<accession>A0A517YKU9</accession>
<evidence type="ECO:0000313" key="3">
    <source>
        <dbReference type="Proteomes" id="UP000315017"/>
    </source>
</evidence>
<proteinExistence type="predicted"/>
<dbReference type="Pfam" id="PF21295">
    <property type="entry name" value="Bact_transglu_N_2"/>
    <property type="match status" value="1"/>
</dbReference>
<keyword evidence="3" id="KW-1185">Reference proteome</keyword>
<dbReference type="PANTHER" id="PTHR33490:SF12">
    <property type="entry name" value="BLL5557 PROTEIN"/>
    <property type="match status" value="1"/>
</dbReference>
<sequence>MRFLVSGHLEYTVAFPSTLILNIHAQRNSGQTILDEKFEVTPYVKFEEFVLENASSRFVRLETGKKKALTIDYHATVECTHEVISASKLDFTPVAEMDRKAIPYLFPSRYCQSDRLGRLAWDLFGKIPNPYEKVIAIVDWIHANVEYLRGSTNSETSAYDTVTQRTGVCRDFAHLGISLCRALNIPSRYFSGYAYHLQPPDFHACFESYIGGRWLVFDATRLAPLNGLVRIGTGRDAADAAVASCFGRVELVSMQVDCQLAPDQKFTPLERKQLGRKGISLEAHSNVTPTN</sequence>
<gene>
    <name evidence="2" type="ORF">ETAA8_59830</name>
</gene>
<dbReference type="AlphaFoldDB" id="A0A517YKU9"/>
<evidence type="ECO:0000259" key="1">
    <source>
        <dbReference type="SMART" id="SM00460"/>
    </source>
</evidence>
<dbReference type="OrthoDB" id="9804872at2"/>
<feature type="domain" description="Transglutaminase-like" evidence="1">
    <location>
        <begin position="161"/>
        <end position="221"/>
    </location>
</feature>
<dbReference type="KEGG" id="aagg:ETAA8_59830"/>
<dbReference type="PANTHER" id="PTHR33490">
    <property type="entry name" value="BLR5614 PROTEIN-RELATED"/>
    <property type="match status" value="1"/>
</dbReference>
<dbReference type="InterPro" id="IPR038765">
    <property type="entry name" value="Papain-like_cys_pep_sf"/>
</dbReference>
<organism evidence="2 3">
    <name type="scientific">Anatilimnocola aggregata</name>
    <dbReference type="NCBI Taxonomy" id="2528021"/>
    <lineage>
        <taxon>Bacteria</taxon>
        <taxon>Pseudomonadati</taxon>
        <taxon>Planctomycetota</taxon>
        <taxon>Planctomycetia</taxon>
        <taxon>Pirellulales</taxon>
        <taxon>Pirellulaceae</taxon>
        <taxon>Anatilimnocola</taxon>
    </lineage>
</organism>
<dbReference type="InterPro" id="IPR002931">
    <property type="entry name" value="Transglutaminase-like"/>
</dbReference>
<dbReference type="SUPFAM" id="SSF54001">
    <property type="entry name" value="Cysteine proteinases"/>
    <property type="match status" value="1"/>
</dbReference>
<dbReference type="Gene3D" id="3.10.620.30">
    <property type="match status" value="1"/>
</dbReference>
<name>A0A517YKU9_9BACT</name>
<evidence type="ECO:0000313" key="2">
    <source>
        <dbReference type="EMBL" id="QDU30834.1"/>
    </source>
</evidence>
<reference evidence="2 3" key="1">
    <citation type="submission" date="2019-02" db="EMBL/GenBank/DDBJ databases">
        <title>Deep-cultivation of Planctomycetes and their phenomic and genomic characterization uncovers novel biology.</title>
        <authorList>
            <person name="Wiegand S."/>
            <person name="Jogler M."/>
            <person name="Boedeker C."/>
            <person name="Pinto D."/>
            <person name="Vollmers J."/>
            <person name="Rivas-Marin E."/>
            <person name="Kohn T."/>
            <person name="Peeters S.H."/>
            <person name="Heuer A."/>
            <person name="Rast P."/>
            <person name="Oberbeckmann S."/>
            <person name="Bunk B."/>
            <person name="Jeske O."/>
            <person name="Meyerdierks A."/>
            <person name="Storesund J.E."/>
            <person name="Kallscheuer N."/>
            <person name="Luecker S."/>
            <person name="Lage O.M."/>
            <person name="Pohl T."/>
            <person name="Merkel B.J."/>
            <person name="Hornburger P."/>
            <person name="Mueller R.-W."/>
            <person name="Bruemmer F."/>
            <person name="Labrenz M."/>
            <person name="Spormann A.M."/>
            <person name="Op den Camp H."/>
            <person name="Overmann J."/>
            <person name="Amann R."/>
            <person name="Jetten M.S.M."/>
            <person name="Mascher T."/>
            <person name="Medema M.H."/>
            <person name="Devos D.P."/>
            <person name="Kaster A.-K."/>
            <person name="Ovreas L."/>
            <person name="Rohde M."/>
            <person name="Galperin M.Y."/>
            <person name="Jogler C."/>
        </authorList>
    </citation>
    <scope>NUCLEOTIDE SEQUENCE [LARGE SCALE GENOMIC DNA]</scope>
    <source>
        <strain evidence="2 3">ETA_A8</strain>
    </source>
</reference>
<dbReference type="SMART" id="SM00460">
    <property type="entry name" value="TGc"/>
    <property type="match status" value="1"/>
</dbReference>
<protein>
    <submittedName>
        <fullName evidence="2">Transglutaminase-like superfamily protein</fullName>
    </submittedName>
</protein>
<dbReference type="RefSeq" id="WP_145096941.1">
    <property type="nucleotide sequence ID" value="NZ_CP036274.1"/>
</dbReference>
<dbReference type="Proteomes" id="UP000315017">
    <property type="component" value="Chromosome"/>
</dbReference>
<dbReference type="Pfam" id="PF01841">
    <property type="entry name" value="Transglut_core"/>
    <property type="match status" value="1"/>
</dbReference>
<dbReference type="EMBL" id="CP036274">
    <property type="protein sequence ID" value="QDU30834.1"/>
    <property type="molecule type" value="Genomic_DNA"/>
</dbReference>
<dbReference type="InterPro" id="IPR048930">
    <property type="entry name" value="Bact_transglu_N_2"/>
</dbReference>
<dbReference type="Gene3D" id="2.60.40.2250">
    <property type="match status" value="1"/>
</dbReference>